<organism evidence="2 3">
    <name type="scientific">Hepatospora eriocheir</name>
    <dbReference type="NCBI Taxonomy" id="1081669"/>
    <lineage>
        <taxon>Eukaryota</taxon>
        <taxon>Fungi</taxon>
        <taxon>Fungi incertae sedis</taxon>
        <taxon>Microsporidia</taxon>
        <taxon>Hepatosporidae</taxon>
        <taxon>Hepatospora</taxon>
    </lineage>
</organism>
<keyword evidence="1" id="KW-0472">Membrane</keyword>
<dbReference type="VEuPathDB" id="MicrosporidiaDB:HERIO_341"/>
<evidence type="ECO:0000256" key="1">
    <source>
        <dbReference type="SAM" id="Phobius"/>
    </source>
</evidence>
<keyword evidence="3" id="KW-1185">Reference proteome</keyword>
<name>A0A1X0QDH1_9MICR</name>
<dbReference type="EMBL" id="LVKB01000009">
    <property type="protein sequence ID" value="ORD97807.1"/>
    <property type="molecule type" value="Genomic_DNA"/>
</dbReference>
<reference evidence="2 3" key="1">
    <citation type="journal article" date="2017" name="Environ. Microbiol.">
        <title>Decay of the glycolytic pathway and adaptation to intranuclear parasitism within Enterocytozoonidae microsporidia.</title>
        <authorList>
            <person name="Wiredu Boakye D."/>
            <person name="Jaroenlak P."/>
            <person name="Prachumwat A."/>
            <person name="Williams T.A."/>
            <person name="Bateman K.S."/>
            <person name="Itsathitphaisarn O."/>
            <person name="Sritunyalucksana K."/>
            <person name="Paszkiewicz K.H."/>
            <person name="Moore K.A."/>
            <person name="Stentiford G.D."/>
            <person name="Williams B.A."/>
        </authorList>
    </citation>
    <scope>NUCLEOTIDE SEQUENCE [LARGE SCALE GENOMIC DNA]</scope>
    <source>
        <strain evidence="2 3">GB1</strain>
    </source>
</reference>
<dbReference type="Proteomes" id="UP000192356">
    <property type="component" value="Unassembled WGS sequence"/>
</dbReference>
<protein>
    <submittedName>
        <fullName evidence="2">Uncharacterized protein</fullName>
    </submittedName>
</protein>
<accession>A0A1X0QDH1</accession>
<keyword evidence="1" id="KW-0812">Transmembrane</keyword>
<feature type="transmembrane region" description="Helical" evidence="1">
    <location>
        <begin position="42"/>
        <end position="59"/>
    </location>
</feature>
<evidence type="ECO:0000313" key="2">
    <source>
        <dbReference type="EMBL" id="ORD97807.1"/>
    </source>
</evidence>
<comment type="caution">
    <text evidence="2">The sequence shown here is derived from an EMBL/GenBank/DDBJ whole genome shotgun (WGS) entry which is preliminary data.</text>
</comment>
<keyword evidence="1" id="KW-1133">Transmembrane helix</keyword>
<evidence type="ECO:0000313" key="3">
    <source>
        <dbReference type="Proteomes" id="UP000192356"/>
    </source>
</evidence>
<sequence>MIINIIKMFKKTLYIEFYIVKLVFDCVFRNTLYIISEKLKKFFLFLFAIFILYTVLRLSKPNYYFRNIFFVYFK</sequence>
<feature type="transmembrane region" description="Helical" evidence="1">
    <location>
        <begin position="12"/>
        <end position="36"/>
    </location>
</feature>
<dbReference type="AlphaFoldDB" id="A0A1X0QDH1"/>
<gene>
    <name evidence="2" type="ORF">HERIO_341</name>
</gene>
<proteinExistence type="predicted"/>